<dbReference type="SUPFAM" id="SSF47473">
    <property type="entry name" value="EF-hand"/>
    <property type="match status" value="1"/>
</dbReference>
<evidence type="ECO:0000256" key="1">
    <source>
        <dbReference type="SAM" id="MobiDB-lite"/>
    </source>
</evidence>
<name>A0AAW0B729_9AGAR</name>
<comment type="caution">
    <text evidence="2">The sequence shown here is derived from an EMBL/GenBank/DDBJ whole genome shotgun (WGS) entry which is preliminary data.</text>
</comment>
<feature type="compositionally biased region" description="Basic residues" evidence="1">
    <location>
        <begin position="29"/>
        <end position="43"/>
    </location>
</feature>
<dbReference type="AlphaFoldDB" id="A0AAW0B729"/>
<protein>
    <submittedName>
        <fullName evidence="2">Uncharacterized protein</fullName>
    </submittedName>
</protein>
<feature type="region of interest" description="Disordered" evidence="1">
    <location>
        <begin position="27"/>
        <end position="61"/>
    </location>
</feature>
<evidence type="ECO:0000313" key="3">
    <source>
        <dbReference type="Proteomes" id="UP001383192"/>
    </source>
</evidence>
<gene>
    <name evidence="2" type="ORF">VNI00_017155</name>
</gene>
<feature type="compositionally biased region" description="Acidic residues" evidence="1">
    <location>
        <begin position="161"/>
        <end position="192"/>
    </location>
</feature>
<organism evidence="2 3">
    <name type="scientific">Paramarasmius palmivorus</name>
    <dbReference type="NCBI Taxonomy" id="297713"/>
    <lineage>
        <taxon>Eukaryota</taxon>
        <taxon>Fungi</taxon>
        <taxon>Dikarya</taxon>
        <taxon>Basidiomycota</taxon>
        <taxon>Agaricomycotina</taxon>
        <taxon>Agaricomycetes</taxon>
        <taxon>Agaricomycetidae</taxon>
        <taxon>Agaricales</taxon>
        <taxon>Marasmiineae</taxon>
        <taxon>Marasmiaceae</taxon>
        <taxon>Paramarasmius</taxon>
    </lineage>
</organism>
<dbReference type="EMBL" id="JAYKXP010000158">
    <property type="protein sequence ID" value="KAK7021926.1"/>
    <property type="molecule type" value="Genomic_DNA"/>
</dbReference>
<dbReference type="InterPro" id="IPR011992">
    <property type="entry name" value="EF-hand-dom_pair"/>
</dbReference>
<proteinExistence type="predicted"/>
<accession>A0AAW0B729</accession>
<dbReference type="Gene3D" id="1.10.238.10">
    <property type="entry name" value="EF-hand"/>
    <property type="match status" value="1"/>
</dbReference>
<feature type="region of interest" description="Disordered" evidence="1">
    <location>
        <begin position="155"/>
        <end position="220"/>
    </location>
</feature>
<keyword evidence="3" id="KW-1185">Reference proteome</keyword>
<evidence type="ECO:0000313" key="2">
    <source>
        <dbReference type="EMBL" id="KAK7021926.1"/>
    </source>
</evidence>
<reference evidence="2 3" key="1">
    <citation type="submission" date="2024-01" db="EMBL/GenBank/DDBJ databases">
        <title>A draft genome for a cacao thread blight-causing isolate of Paramarasmius palmivorus.</title>
        <authorList>
            <person name="Baruah I.K."/>
            <person name="Bukari Y."/>
            <person name="Amoako-Attah I."/>
            <person name="Meinhardt L.W."/>
            <person name="Bailey B.A."/>
            <person name="Cohen S.P."/>
        </authorList>
    </citation>
    <scope>NUCLEOTIDE SEQUENCE [LARGE SCALE GENOMIC DNA]</scope>
    <source>
        <strain evidence="2 3">GH-12</strain>
    </source>
</reference>
<feature type="compositionally biased region" description="Gly residues" evidence="1">
    <location>
        <begin position="50"/>
        <end position="61"/>
    </location>
</feature>
<dbReference type="Proteomes" id="UP001383192">
    <property type="component" value="Unassembled WGS sequence"/>
</dbReference>
<sequence length="301" mass="33536">MDTESNDDYSRLPSHLQRRIDRAFFSTIRKQKPNRRSPRKKRKLDSDTNAGGGFIIEDTGGGFIVEDDAPNSAESGGFIAFSDEKDSGSESAHISLAAIPSALESLNLPPDDAQILSVFRKAASDWDGEGEGSEGDMGVVSLDDWRAVCAVLFENHSGSGPEEEEDDEQDSDAYVSEEQDIEEDQDSDEYMEDSAVIRRRPRRTNNAELDSDEETFIPKSLTPRQRQTCLETFALFFDTVPQEELPKQKIMIADLQRVTKLLNEKIKAEDMLAMIEAFSTSPDKSMSLSDFEKMMIAAGLV</sequence>